<dbReference type="eggNOG" id="KOG0017">
    <property type="taxonomic scope" value="Eukaryota"/>
</dbReference>
<dbReference type="GeneID" id="19306577"/>
<dbReference type="HOGENOM" id="CLU_000384_22_1_1"/>
<dbReference type="EMBL" id="KB469310">
    <property type="protein sequence ID" value="EPQ51416.1"/>
    <property type="molecule type" value="Genomic_DNA"/>
</dbReference>
<dbReference type="SUPFAM" id="SSF53098">
    <property type="entry name" value="Ribonuclease H-like"/>
    <property type="match status" value="1"/>
</dbReference>
<feature type="compositionally biased region" description="Acidic residues" evidence="1">
    <location>
        <begin position="301"/>
        <end position="316"/>
    </location>
</feature>
<dbReference type="InterPro" id="IPR036397">
    <property type="entry name" value="RNaseH_sf"/>
</dbReference>
<reference evidence="2 3" key="1">
    <citation type="journal article" date="2012" name="Science">
        <title>The Paleozoic origin of enzymatic lignin decomposition reconstructed from 31 fungal genomes.</title>
        <authorList>
            <person name="Floudas D."/>
            <person name="Binder M."/>
            <person name="Riley R."/>
            <person name="Barry K."/>
            <person name="Blanchette R.A."/>
            <person name="Henrissat B."/>
            <person name="Martinez A.T."/>
            <person name="Otillar R."/>
            <person name="Spatafora J.W."/>
            <person name="Yadav J.S."/>
            <person name="Aerts A."/>
            <person name="Benoit I."/>
            <person name="Boyd A."/>
            <person name="Carlson A."/>
            <person name="Copeland A."/>
            <person name="Coutinho P.M."/>
            <person name="de Vries R.P."/>
            <person name="Ferreira P."/>
            <person name="Findley K."/>
            <person name="Foster B."/>
            <person name="Gaskell J."/>
            <person name="Glotzer D."/>
            <person name="Gorecki P."/>
            <person name="Heitman J."/>
            <person name="Hesse C."/>
            <person name="Hori C."/>
            <person name="Igarashi K."/>
            <person name="Jurgens J.A."/>
            <person name="Kallen N."/>
            <person name="Kersten P."/>
            <person name="Kohler A."/>
            <person name="Kuees U."/>
            <person name="Kumar T.K.A."/>
            <person name="Kuo A."/>
            <person name="LaButti K."/>
            <person name="Larrondo L.F."/>
            <person name="Lindquist E."/>
            <person name="Ling A."/>
            <person name="Lombard V."/>
            <person name="Lucas S."/>
            <person name="Lundell T."/>
            <person name="Martin R."/>
            <person name="McLaughlin D.J."/>
            <person name="Morgenstern I."/>
            <person name="Morin E."/>
            <person name="Murat C."/>
            <person name="Nagy L.G."/>
            <person name="Nolan M."/>
            <person name="Ohm R.A."/>
            <person name="Patyshakuliyeva A."/>
            <person name="Rokas A."/>
            <person name="Ruiz-Duenas F.J."/>
            <person name="Sabat G."/>
            <person name="Salamov A."/>
            <person name="Samejima M."/>
            <person name="Schmutz J."/>
            <person name="Slot J.C."/>
            <person name="St John F."/>
            <person name="Stenlid J."/>
            <person name="Sun H."/>
            <person name="Sun S."/>
            <person name="Syed K."/>
            <person name="Tsang A."/>
            <person name="Wiebenga A."/>
            <person name="Young D."/>
            <person name="Pisabarro A."/>
            <person name="Eastwood D.C."/>
            <person name="Martin F."/>
            <person name="Cullen D."/>
            <person name="Grigoriev I.V."/>
            <person name="Hibbett D.S."/>
        </authorList>
    </citation>
    <scope>NUCLEOTIDE SEQUENCE [LARGE SCALE GENOMIC DNA]</scope>
    <source>
        <strain evidence="2 3">ATCC 11539</strain>
    </source>
</reference>
<accession>S7PUC8</accession>
<dbReference type="OMA" id="CHLCQIC"/>
<organism evidence="2 3">
    <name type="scientific">Gloeophyllum trabeum (strain ATCC 11539 / FP-39264 / Madison 617)</name>
    <name type="common">Brown rot fungus</name>
    <dbReference type="NCBI Taxonomy" id="670483"/>
    <lineage>
        <taxon>Eukaryota</taxon>
        <taxon>Fungi</taxon>
        <taxon>Dikarya</taxon>
        <taxon>Basidiomycota</taxon>
        <taxon>Agaricomycotina</taxon>
        <taxon>Agaricomycetes</taxon>
        <taxon>Gloeophyllales</taxon>
        <taxon>Gloeophyllaceae</taxon>
        <taxon>Gloeophyllum</taxon>
    </lineage>
</organism>
<dbReference type="RefSeq" id="XP_007869867.1">
    <property type="nucleotide sequence ID" value="XM_007871676.1"/>
</dbReference>
<dbReference type="OrthoDB" id="444848at2759"/>
<evidence type="ECO:0000313" key="3">
    <source>
        <dbReference type="Proteomes" id="UP000030669"/>
    </source>
</evidence>
<dbReference type="PANTHER" id="PTHR37984">
    <property type="entry name" value="PROTEIN CBG26694"/>
    <property type="match status" value="1"/>
</dbReference>
<dbReference type="PANTHER" id="PTHR37984:SF15">
    <property type="entry name" value="INTEGRASE CATALYTIC DOMAIN-CONTAINING PROTEIN"/>
    <property type="match status" value="1"/>
</dbReference>
<dbReference type="GO" id="GO:0003676">
    <property type="term" value="F:nucleic acid binding"/>
    <property type="evidence" value="ECO:0007669"/>
    <property type="project" value="InterPro"/>
</dbReference>
<sequence length="316" mass="35963">MFKDVKAHVSSCHECQIRSTQKVEIPLTISTPATIFTKLYVDVMLMPKAKGYCYIVAARDDLTQAAEGRALRKSNADSLAKFFSEEIICRYGHIAEVVTDNGEGIVKACEGGISQWPSKVHHAFFADKVTMQRASGFSPFWLLHGVDPILPFNLVEANFLVEGFKSRMASEDLLALRIRQLEKHPEDIRAAAETLAKNQWSAKLQFEKRFKRRFLKKSTWEPGDLVLVRDIEREHSYDRKHTPRYRGPYKITGQTKHGSYILSVLDGTLSRRGIHGYRLLPYISRQQAVEALRRADKEIPSDESDQSEMEGSGMEE</sequence>
<gene>
    <name evidence="2" type="ORF">GLOTRDRAFT_48519</name>
</gene>
<dbReference type="KEGG" id="gtr:GLOTRDRAFT_48519"/>
<keyword evidence="3" id="KW-1185">Reference proteome</keyword>
<evidence type="ECO:0000313" key="2">
    <source>
        <dbReference type="EMBL" id="EPQ51416.1"/>
    </source>
</evidence>
<name>S7PUC8_GLOTA</name>
<evidence type="ECO:0008006" key="4">
    <source>
        <dbReference type="Google" id="ProtNLM"/>
    </source>
</evidence>
<dbReference type="Proteomes" id="UP000030669">
    <property type="component" value="Unassembled WGS sequence"/>
</dbReference>
<dbReference type="AlphaFoldDB" id="S7PUC8"/>
<feature type="region of interest" description="Disordered" evidence="1">
    <location>
        <begin position="293"/>
        <end position="316"/>
    </location>
</feature>
<dbReference type="InterPro" id="IPR012337">
    <property type="entry name" value="RNaseH-like_sf"/>
</dbReference>
<evidence type="ECO:0000256" key="1">
    <source>
        <dbReference type="SAM" id="MobiDB-lite"/>
    </source>
</evidence>
<protein>
    <recommendedName>
        <fullName evidence="4">Integrase catalytic domain-containing protein</fullName>
    </recommendedName>
</protein>
<dbReference type="Gene3D" id="3.30.420.10">
    <property type="entry name" value="Ribonuclease H-like superfamily/Ribonuclease H"/>
    <property type="match status" value="1"/>
</dbReference>
<dbReference type="InterPro" id="IPR050951">
    <property type="entry name" value="Retrovirus_Pol_polyprotein"/>
</dbReference>
<proteinExistence type="predicted"/>